<dbReference type="Pfam" id="PF13103">
    <property type="entry name" value="TonB_2"/>
    <property type="match status" value="1"/>
</dbReference>
<gene>
    <name evidence="7" type="ORF">PMA4326_028650</name>
</gene>
<keyword evidence="5" id="KW-0175">Coiled coil</keyword>
<evidence type="ECO:0000256" key="6">
    <source>
        <dbReference type="SAM" id="Phobius"/>
    </source>
</evidence>
<dbReference type="EMBL" id="CP047261">
    <property type="protein sequence ID" value="QHF00489.1"/>
    <property type="molecule type" value="Genomic_DNA"/>
</dbReference>
<dbReference type="Proteomes" id="UP000003811">
    <property type="component" value="Plasmid pPma4326F"/>
</dbReference>
<evidence type="ECO:0000313" key="8">
    <source>
        <dbReference type="Proteomes" id="UP000003811"/>
    </source>
</evidence>
<dbReference type="NCBIfam" id="TIGR01352">
    <property type="entry name" value="tonB_Cterm"/>
    <property type="match status" value="1"/>
</dbReference>
<keyword evidence="7" id="KW-0614">Plasmid</keyword>
<evidence type="ECO:0000256" key="5">
    <source>
        <dbReference type="SAM" id="Coils"/>
    </source>
</evidence>
<reference evidence="7 8" key="1">
    <citation type="journal article" date="2011" name="PLoS Pathog.">
        <title>Dynamic evolution of pathogenicity revealed by sequencing and comparative genomics of 19 Pseudomonas syringae isolates.</title>
        <authorList>
            <person name="Baltrus D.A."/>
            <person name="Nishimura M.T."/>
            <person name="Romanchuk A."/>
            <person name="Chang J.H."/>
            <person name="Mukhtar M.S."/>
            <person name="Cherkis K."/>
            <person name="Roach J."/>
            <person name="Grant S.R."/>
            <person name="Jones C.D."/>
            <person name="Dangl J.L."/>
        </authorList>
    </citation>
    <scope>NUCLEOTIDE SEQUENCE [LARGE SCALE GENOMIC DNA]</scope>
    <source>
        <strain evidence="7 8">ES4326</strain>
    </source>
</reference>
<evidence type="ECO:0000256" key="3">
    <source>
        <dbReference type="ARBA" id="ARBA00022989"/>
    </source>
</evidence>
<dbReference type="InterPro" id="IPR006260">
    <property type="entry name" value="TonB/TolA_C"/>
</dbReference>
<keyword evidence="4 6" id="KW-0472">Membrane</keyword>
<dbReference type="RefSeq" id="WP_007250772.1">
    <property type="nucleotide sequence ID" value="NZ_CP047261.1"/>
</dbReference>
<dbReference type="AlphaFoldDB" id="A0A8T8CAB6"/>
<evidence type="ECO:0000256" key="4">
    <source>
        <dbReference type="ARBA" id="ARBA00023136"/>
    </source>
</evidence>
<evidence type="ECO:0000313" key="7">
    <source>
        <dbReference type="EMBL" id="QHF00489.1"/>
    </source>
</evidence>
<sequence length="246" mass="26453">MRGLIKNLSQVEGDASTVNVKRTTLVAGALITIVVLMVLVVIAFYASFKAMSAANAVDDAWQSQRGRILNIEAQSVQASSDAAEVKISQAAILQKQLASEKNIASLQQSIEQSQSYRTAKAALDAEQEAAVAKVEAAKADAQKQVEEAEKKGVENFDKMLVARLQSRWMRPESATSPVSVEVLVQFAPDGTITNALVPSSSGSKDLDDSVIKAAADLAKIPEMATVNRAIYVKYLRQRTVRFEVGA</sequence>
<evidence type="ECO:0000256" key="1">
    <source>
        <dbReference type="ARBA" id="ARBA00004167"/>
    </source>
</evidence>
<comment type="subcellular location">
    <subcellularLocation>
        <location evidence="1">Membrane</location>
        <topology evidence="1">Single-pass membrane protein</topology>
    </subcellularLocation>
</comment>
<feature type="coiled-coil region" evidence="5">
    <location>
        <begin position="122"/>
        <end position="151"/>
    </location>
</feature>
<dbReference type="Gene3D" id="3.30.1150.10">
    <property type="match status" value="1"/>
</dbReference>
<keyword evidence="2 6" id="KW-0812">Transmembrane</keyword>
<dbReference type="GO" id="GO:0016020">
    <property type="term" value="C:membrane"/>
    <property type="evidence" value="ECO:0007669"/>
    <property type="project" value="UniProtKB-SubCell"/>
</dbReference>
<accession>A0A8T8CAB6</accession>
<protein>
    <submittedName>
        <fullName evidence="7">TonB family protein</fullName>
    </submittedName>
</protein>
<evidence type="ECO:0000256" key="2">
    <source>
        <dbReference type="ARBA" id="ARBA00022692"/>
    </source>
</evidence>
<keyword evidence="3 6" id="KW-1133">Transmembrane helix</keyword>
<feature type="transmembrane region" description="Helical" evidence="6">
    <location>
        <begin position="25"/>
        <end position="46"/>
    </location>
</feature>
<dbReference type="SUPFAM" id="SSF74653">
    <property type="entry name" value="TolA/TonB C-terminal domain"/>
    <property type="match status" value="1"/>
</dbReference>
<geneLocation type="plasmid" evidence="7 8">
    <name>pPma4326F</name>
</geneLocation>
<organism evidence="7 8">
    <name type="scientific">Pseudomonas syringae pv. maculicola str. ES4326</name>
    <dbReference type="NCBI Taxonomy" id="629265"/>
    <lineage>
        <taxon>Bacteria</taxon>
        <taxon>Pseudomonadati</taxon>
        <taxon>Pseudomonadota</taxon>
        <taxon>Gammaproteobacteria</taxon>
        <taxon>Pseudomonadales</taxon>
        <taxon>Pseudomonadaceae</taxon>
        <taxon>Pseudomonas</taxon>
    </lineage>
</organism>
<name>A0A8T8CAB6_PSEYM</name>
<proteinExistence type="predicted"/>